<comment type="caution">
    <text evidence="2">The sequence shown here is derived from an EMBL/GenBank/DDBJ whole genome shotgun (WGS) entry which is preliminary data.</text>
</comment>
<evidence type="ECO:0000313" key="3">
    <source>
        <dbReference type="Proteomes" id="UP000664218"/>
    </source>
</evidence>
<dbReference type="InterPro" id="IPR016181">
    <property type="entry name" value="Acyl_CoA_acyltransferase"/>
</dbReference>
<name>A0A939HE32_9CLOT</name>
<keyword evidence="3" id="KW-1185">Reference proteome</keyword>
<dbReference type="PROSITE" id="PS51186">
    <property type="entry name" value="GNAT"/>
    <property type="match status" value="1"/>
</dbReference>
<organism evidence="2 3">
    <name type="scientific">Proteiniclasticum aestuarii</name>
    <dbReference type="NCBI Taxonomy" id="2817862"/>
    <lineage>
        <taxon>Bacteria</taxon>
        <taxon>Bacillati</taxon>
        <taxon>Bacillota</taxon>
        <taxon>Clostridia</taxon>
        <taxon>Eubacteriales</taxon>
        <taxon>Clostridiaceae</taxon>
        <taxon>Proteiniclasticum</taxon>
    </lineage>
</organism>
<protein>
    <submittedName>
        <fullName evidence="2">GNAT family N-acetyltransferase</fullName>
    </submittedName>
</protein>
<dbReference type="RefSeq" id="WP_207600389.1">
    <property type="nucleotide sequence ID" value="NZ_JAFNJU010000010.1"/>
</dbReference>
<reference evidence="2" key="1">
    <citation type="submission" date="2021-03" db="EMBL/GenBank/DDBJ databases">
        <title>Proteiniclasticum marinus sp. nov., isolated from tidal flat sediment.</title>
        <authorList>
            <person name="Namirimu T."/>
            <person name="Yang J.-A."/>
            <person name="Yang S.-H."/>
            <person name="Kim Y.-J."/>
            <person name="Kwon K.K."/>
        </authorList>
    </citation>
    <scope>NUCLEOTIDE SEQUENCE</scope>
    <source>
        <strain evidence="2">SCR006</strain>
    </source>
</reference>
<dbReference type="AlphaFoldDB" id="A0A939HE32"/>
<dbReference type="EMBL" id="JAFNJU010000010">
    <property type="protein sequence ID" value="MBO1265865.1"/>
    <property type="molecule type" value="Genomic_DNA"/>
</dbReference>
<sequence length="182" mass="20805">MKYRVCIAKAGLDDLIDAFHVFETVVRDTFEKEGLGHLEEDITGEILHKKRMLEEAMNGQSPVFFLVARWKGQVIGTISFGPCGKIIRSCTDGALEDIGELGSLFVLPEMQNQGIGSQLIHAMIHELHRRGIETFCLDSGYKRAQKRWVRKFGEPYRIAKDYWGEGSDHMIWLCKVSDFLRK</sequence>
<dbReference type="CDD" id="cd04301">
    <property type="entry name" value="NAT_SF"/>
    <property type="match status" value="1"/>
</dbReference>
<dbReference type="GO" id="GO:0016747">
    <property type="term" value="F:acyltransferase activity, transferring groups other than amino-acyl groups"/>
    <property type="evidence" value="ECO:0007669"/>
    <property type="project" value="InterPro"/>
</dbReference>
<feature type="domain" description="N-acetyltransferase" evidence="1">
    <location>
        <begin position="1"/>
        <end position="177"/>
    </location>
</feature>
<accession>A0A939HE32</accession>
<dbReference type="Proteomes" id="UP000664218">
    <property type="component" value="Unassembled WGS sequence"/>
</dbReference>
<proteinExistence type="predicted"/>
<dbReference type="InterPro" id="IPR000182">
    <property type="entry name" value="GNAT_dom"/>
</dbReference>
<evidence type="ECO:0000259" key="1">
    <source>
        <dbReference type="PROSITE" id="PS51186"/>
    </source>
</evidence>
<dbReference type="Pfam" id="PF00583">
    <property type="entry name" value="Acetyltransf_1"/>
    <property type="match status" value="1"/>
</dbReference>
<evidence type="ECO:0000313" key="2">
    <source>
        <dbReference type="EMBL" id="MBO1265865.1"/>
    </source>
</evidence>
<dbReference type="Gene3D" id="3.40.630.30">
    <property type="match status" value="1"/>
</dbReference>
<gene>
    <name evidence="2" type="ORF">J3A84_12565</name>
</gene>
<dbReference type="SUPFAM" id="SSF55729">
    <property type="entry name" value="Acyl-CoA N-acyltransferases (Nat)"/>
    <property type="match status" value="1"/>
</dbReference>